<keyword evidence="1" id="KW-0812">Transmembrane</keyword>
<protein>
    <submittedName>
        <fullName evidence="2">Uncharacterized protein</fullName>
    </submittedName>
</protein>
<keyword evidence="1" id="KW-1133">Transmembrane helix</keyword>
<proteinExistence type="predicted"/>
<dbReference type="EMBL" id="BARU01047484">
    <property type="protein sequence ID" value="GAH99674.1"/>
    <property type="molecule type" value="Genomic_DNA"/>
</dbReference>
<comment type="caution">
    <text evidence="2">The sequence shown here is derived from an EMBL/GenBank/DDBJ whole genome shotgun (WGS) entry which is preliminary data.</text>
</comment>
<sequence>MNRSRIVILLVVKLFFSLIALVLLTIVIHEGAHYITALIMKVPIASFTWFDPRYLAPVFVAGSTEYTLGYRVVSYAGGLVTGA</sequence>
<feature type="transmembrane region" description="Helical" evidence="1">
    <location>
        <begin position="7"/>
        <end position="28"/>
    </location>
</feature>
<evidence type="ECO:0000313" key="2">
    <source>
        <dbReference type="EMBL" id="GAH99674.1"/>
    </source>
</evidence>
<organism evidence="2">
    <name type="scientific">marine sediment metagenome</name>
    <dbReference type="NCBI Taxonomy" id="412755"/>
    <lineage>
        <taxon>unclassified sequences</taxon>
        <taxon>metagenomes</taxon>
        <taxon>ecological metagenomes</taxon>
    </lineage>
</organism>
<evidence type="ECO:0000256" key="1">
    <source>
        <dbReference type="SAM" id="Phobius"/>
    </source>
</evidence>
<feature type="non-terminal residue" evidence="2">
    <location>
        <position position="83"/>
    </location>
</feature>
<keyword evidence="1" id="KW-0472">Membrane</keyword>
<gene>
    <name evidence="2" type="ORF">S03H2_71130</name>
</gene>
<name>X1LB75_9ZZZZ</name>
<accession>X1LB75</accession>
<reference evidence="2" key="1">
    <citation type="journal article" date="2014" name="Front. Microbiol.">
        <title>High frequency of phylogenetically diverse reductive dehalogenase-homologous genes in deep subseafloor sedimentary metagenomes.</title>
        <authorList>
            <person name="Kawai M."/>
            <person name="Futagami T."/>
            <person name="Toyoda A."/>
            <person name="Takaki Y."/>
            <person name="Nishi S."/>
            <person name="Hori S."/>
            <person name="Arai W."/>
            <person name="Tsubouchi T."/>
            <person name="Morono Y."/>
            <person name="Uchiyama I."/>
            <person name="Ito T."/>
            <person name="Fujiyama A."/>
            <person name="Inagaki F."/>
            <person name="Takami H."/>
        </authorList>
    </citation>
    <scope>NUCLEOTIDE SEQUENCE</scope>
    <source>
        <strain evidence="2">Expedition CK06-06</strain>
    </source>
</reference>
<dbReference type="AlphaFoldDB" id="X1LB75"/>